<evidence type="ECO:0000313" key="3">
    <source>
        <dbReference type="EMBL" id="EJW71958.1"/>
    </source>
</evidence>
<proteinExistence type="predicted"/>
<name>J9DQP3_WUCBA</name>
<protein>
    <submittedName>
        <fullName evidence="3">Uncharacterized protein</fullName>
    </submittedName>
</protein>
<dbReference type="EMBL" id="ADBV01017300">
    <property type="protein sequence ID" value="EJW71958.1"/>
    <property type="molecule type" value="Genomic_DNA"/>
</dbReference>
<keyword evidence="2" id="KW-0732">Signal</keyword>
<feature type="non-terminal residue" evidence="3">
    <location>
        <position position="102"/>
    </location>
</feature>
<feature type="chain" id="PRO_5003821773" evidence="2">
    <location>
        <begin position="20"/>
        <end position="102"/>
    </location>
</feature>
<comment type="caution">
    <text evidence="3">The sequence shown here is derived from an EMBL/GenBank/DDBJ whole genome shotgun (WGS) entry which is preliminary data.</text>
</comment>
<gene>
    <name evidence="3" type="ORF">WUBG_17138</name>
</gene>
<sequence length="102" mass="11289">MCSALILLASFLVIQSGSTKFAEYCINDAQCNPGERCIPDITGLLFCQQALEQMPTTSTVYPAQIYSQDRSYVKMMHNVVYLANVYILAGLVLVSMDLLDGR</sequence>
<reference evidence="4" key="1">
    <citation type="submission" date="2012-08" db="EMBL/GenBank/DDBJ databases">
        <title>The Genome Sequence of Wuchereria bancrofti.</title>
        <authorList>
            <person name="Nutman T.B."/>
            <person name="Fink D.L."/>
            <person name="Russ C."/>
            <person name="Young S."/>
            <person name="Zeng Q."/>
            <person name="Koehrsen M."/>
            <person name="Alvarado L."/>
            <person name="Berlin A."/>
            <person name="Chapman S.B."/>
            <person name="Chen Z."/>
            <person name="Freedman E."/>
            <person name="Gellesch M."/>
            <person name="Goldberg J."/>
            <person name="Griggs A."/>
            <person name="Gujja S."/>
            <person name="Heilman E.R."/>
            <person name="Heiman D."/>
            <person name="Hepburn T."/>
            <person name="Howarth C."/>
            <person name="Jen D."/>
            <person name="Larson L."/>
            <person name="Lewis B."/>
            <person name="Mehta T."/>
            <person name="Park D."/>
            <person name="Pearson M."/>
            <person name="Roberts A."/>
            <person name="Saif S."/>
            <person name="Shea T."/>
            <person name="Shenoy N."/>
            <person name="Sisk P."/>
            <person name="Stolte C."/>
            <person name="Sykes S."/>
            <person name="Walk T."/>
            <person name="White J."/>
            <person name="Yandava C."/>
            <person name="Haas B."/>
            <person name="Henn M.R."/>
            <person name="Nusbaum C."/>
            <person name="Birren B."/>
        </authorList>
    </citation>
    <scope>NUCLEOTIDE SEQUENCE [LARGE SCALE GENOMIC DNA]</scope>
    <source>
        <strain evidence="4">NA</strain>
    </source>
</reference>
<keyword evidence="1" id="KW-1133">Transmembrane helix</keyword>
<keyword evidence="1" id="KW-0812">Transmembrane</keyword>
<keyword evidence="1" id="KW-0472">Membrane</keyword>
<dbReference type="AlphaFoldDB" id="J9DQP3"/>
<organism evidence="3 4">
    <name type="scientific">Wuchereria bancrofti</name>
    <dbReference type="NCBI Taxonomy" id="6293"/>
    <lineage>
        <taxon>Eukaryota</taxon>
        <taxon>Metazoa</taxon>
        <taxon>Ecdysozoa</taxon>
        <taxon>Nematoda</taxon>
        <taxon>Chromadorea</taxon>
        <taxon>Rhabditida</taxon>
        <taxon>Spirurina</taxon>
        <taxon>Spiruromorpha</taxon>
        <taxon>Filarioidea</taxon>
        <taxon>Onchocercidae</taxon>
        <taxon>Wuchereria</taxon>
    </lineage>
</organism>
<evidence type="ECO:0000256" key="2">
    <source>
        <dbReference type="SAM" id="SignalP"/>
    </source>
</evidence>
<feature type="transmembrane region" description="Helical" evidence="1">
    <location>
        <begin position="79"/>
        <end position="99"/>
    </location>
</feature>
<feature type="signal peptide" evidence="2">
    <location>
        <begin position="1"/>
        <end position="19"/>
    </location>
</feature>
<evidence type="ECO:0000313" key="4">
    <source>
        <dbReference type="Proteomes" id="UP000004810"/>
    </source>
</evidence>
<accession>J9DQP3</accession>
<dbReference type="Proteomes" id="UP000004810">
    <property type="component" value="Unassembled WGS sequence"/>
</dbReference>
<evidence type="ECO:0000256" key="1">
    <source>
        <dbReference type="SAM" id="Phobius"/>
    </source>
</evidence>